<dbReference type="GO" id="GO:0017004">
    <property type="term" value="P:cytochrome complex assembly"/>
    <property type="evidence" value="ECO:0007669"/>
    <property type="project" value="UniProtKB-KW"/>
</dbReference>
<dbReference type="InterPro" id="IPR007816">
    <property type="entry name" value="ResB-like_domain"/>
</dbReference>
<sequence>MTQTKSPLWRALAPLASIRLTVGLLVAAMVLVYFATIAQADQGIWEIQRRFFRSFWCYYDFKSTPVYHSADDTTEPAKVLFRLFLPGGYLIGGLLLINLLLAPIFHYQLKWKKLGIWAIHIGVLLLLVSELFTGIFSQEGKMNIPEGGQSNYAEKVTPMHTEICLKQLPANDTSVNSMSSAASATGRPNGEFAVLQNDFLVDEPVVDPSSQLSIKVLTFFPNALIIPRHTEETGYYHPPCNRGSGLHIAFQPQPYNHLENNNPPNHPAALIEVRDSRSNESIGKFFCTTSIHAPDRFEYNGHNYEISLRPERIHLPFAVQLDDFTFTRYPGTQTPKDYRSEVTLIEPDGASSRQLSIWMNHPLRKDGFTLFQHSFGSQEDSTVLNVVKNPSWPLPYIAFALVTFGLIFQFSFSLTRFLKPASSPANKAS</sequence>
<keyword evidence="5 6" id="KW-0472">Membrane</keyword>
<feature type="transmembrane region" description="Helical" evidence="6">
    <location>
        <begin position="394"/>
        <end position="414"/>
    </location>
</feature>
<keyword evidence="2 6" id="KW-0812">Transmembrane</keyword>
<dbReference type="AlphaFoldDB" id="A0A8J7MDL6"/>
<keyword evidence="9" id="KW-1185">Reference proteome</keyword>
<feature type="transmembrane region" description="Helical" evidence="6">
    <location>
        <begin position="79"/>
        <end position="102"/>
    </location>
</feature>
<accession>A0A8J7MDL6</accession>
<dbReference type="EMBL" id="JAENIM010000031">
    <property type="protein sequence ID" value="MBK1790685.1"/>
    <property type="molecule type" value="Genomic_DNA"/>
</dbReference>
<organism evidence="8 9">
    <name type="scientific">Persicirhabdus sediminis</name>
    <dbReference type="NCBI Taxonomy" id="454144"/>
    <lineage>
        <taxon>Bacteria</taxon>
        <taxon>Pseudomonadati</taxon>
        <taxon>Verrucomicrobiota</taxon>
        <taxon>Verrucomicrobiia</taxon>
        <taxon>Verrucomicrobiales</taxon>
        <taxon>Verrucomicrobiaceae</taxon>
        <taxon>Persicirhabdus</taxon>
    </lineage>
</organism>
<evidence type="ECO:0000313" key="9">
    <source>
        <dbReference type="Proteomes" id="UP000624703"/>
    </source>
</evidence>
<feature type="transmembrane region" description="Helical" evidence="6">
    <location>
        <begin position="12"/>
        <end position="35"/>
    </location>
</feature>
<evidence type="ECO:0000256" key="1">
    <source>
        <dbReference type="ARBA" id="ARBA00004141"/>
    </source>
</evidence>
<comment type="caution">
    <text evidence="8">The sequence shown here is derived from an EMBL/GenBank/DDBJ whole genome shotgun (WGS) entry which is preliminary data.</text>
</comment>
<evidence type="ECO:0000259" key="7">
    <source>
        <dbReference type="Pfam" id="PF05140"/>
    </source>
</evidence>
<dbReference type="Proteomes" id="UP000624703">
    <property type="component" value="Unassembled WGS sequence"/>
</dbReference>
<name>A0A8J7MDL6_9BACT</name>
<evidence type="ECO:0000256" key="3">
    <source>
        <dbReference type="ARBA" id="ARBA00022748"/>
    </source>
</evidence>
<gene>
    <name evidence="8" type="ORF">JIN82_05895</name>
</gene>
<feature type="domain" description="ResB-like" evidence="7">
    <location>
        <begin position="310"/>
        <end position="380"/>
    </location>
</feature>
<evidence type="ECO:0000256" key="5">
    <source>
        <dbReference type="ARBA" id="ARBA00023136"/>
    </source>
</evidence>
<proteinExistence type="predicted"/>
<dbReference type="RefSeq" id="WP_200310711.1">
    <property type="nucleotide sequence ID" value="NZ_JAENIM010000031.1"/>
</dbReference>
<evidence type="ECO:0000256" key="6">
    <source>
        <dbReference type="SAM" id="Phobius"/>
    </source>
</evidence>
<keyword evidence="3" id="KW-0201">Cytochrome c-type biogenesis</keyword>
<dbReference type="Pfam" id="PF05140">
    <property type="entry name" value="ResB"/>
    <property type="match status" value="1"/>
</dbReference>
<dbReference type="PANTHER" id="PTHR31566">
    <property type="entry name" value="CYTOCHROME C BIOGENESIS PROTEIN CCS1, CHLOROPLASTIC"/>
    <property type="match status" value="1"/>
</dbReference>
<evidence type="ECO:0000313" key="8">
    <source>
        <dbReference type="EMBL" id="MBK1790685.1"/>
    </source>
</evidence>
<protein>
    <submittedName>
        <fullName evidence="8">Cytochrome c biogenesis protein ResB</fullName>
    </submittedName>
</protein>
<evidence type="ECO:0000256" key="4">
    <source>
        <dbReference type="ARBA" id="ARBA00022989"/>
    </source>
</evidence>
<reference evidence="8" key="1">
    <citation type="submission" date="2021-01" db="EMBL/GenBank/DDBJ databases">
        <title>Modified the classification status of verrucomicrobia.</title>
        <authorList>
            <person name="Feng X."/>
        </authorList>
    </citation>
    <scope>NUCLEOTIDE SEQUENCE</scope>
    <source>
        <strain evidence="8">_KCTC 22039</strain>
    </source>
</reference>
<dbReference type="GO" id="GO:0016020">
    <property type="term" value="C:membrane"/>
    <property type="evidence" value="ECO:0007669"/>
    <property type="project" value="UniProtKB-SubCell"/>
</dbReference>
<dbReference type="InterPro" id="IPR023494">
    <property type="entry name" value="Cyt_c_bgen_Ccs1/CcsB/ResB"/>
</dbReference>
<evidence type="ECO:0000256" key="2">
    <source>
        <dbReference type="ARBA" id="ARBA00022692"/>
    </source>
</evidence>
<feature type="transmembrane region" description="Helical" evidence="6">
    <location>
        <begin position="114"/>
        <end position="136"/>
    </location>
</feature>
<keyword evidence="4 6" id="KW-1133">Transmembrane helix</keyword>
<comment type="subcellular location">
    <subcellularLocation>
        <location evidence="1">Membrane</location>
        <topology evidence="1">Multi-pass membrane protein</topology>
    </subcellularLocation>
</comment>